<evidence type="ECO:0000256" key="6">
    <source>
        <dbReference type="ARBA" id="ARBA00022917"/>
    </source>
</evidence>
<evidence type="ECO:0000256" key="1">
    <source>
        <dbReference type="ARBA" id="ARBA00005594"/>
    </source>
</evidence>
<dbReference type="GO" id="GO:0002161">
    <property type="term" value="F:aminoacyl-tRNA deacylase activity"/>
    <property type="evidence" value="ECO:0007669"/>
    <property type="project" value="InterPro"/>
</dbReference>
<evidence type="ECO:0000259" key="11">
    <source>
        <dbReference type="Pfam" id="PF00133"/>
    </source>
</evidence>
<dbReference type="SUPFAM" id="SSF52374">
    <property type="entry name" value="Nucleotidylyl transferase"/>
    <property type="match status" value="1"/>
</dbReference>
<keyword evidence="6 10" id="KW-0648">Protein biosynthesis</keyword>
<comment type="catalytic activity">
    <reaction evidence="8">
        <text>tRNA(Leu) + L-leucine + ATP = L-leucyl-tRNA(Leu) + AMP + diphosphate</text>
        <dbReference type="Rhea" id="RHEA:11688"/>
        <dbReference type="Rhea" id="RHEA-COMP:9613"/>
        <dbReference type="Rhea" id="RHEA-COMP:9622"/>
        <dbReference type="ChEBI" id="CHEBI:30616"/>
        <dbReference type="ChEBI" id="CHEBI:33019"/>
        <dbReference type="ChEBI" id="CHEBI:57427"/>
        <dbReference type="ChEBI" id="CHEBI:78442"/>
        <dbReference type="ChEBI" id="CHEBI:78494"/>
        <dbReference type="ChEBI" id="CHEBI:456215"/>
        <dbReference type="EC" id="6.1.1.4"/>
    </reaction>
</comment>
<dbReference type="InterPro" id="IPR009008">
    <property type="entry name" value="Val/Leu/Ile-tRNA-synth_edit"/>
</dbReference>
<feature type="domain" description="Methionyl/Leucyl tRNA synthetase" evidence="12">
    <location>
        <begin position="623"/>
        <end position="678"/>
    </location>
</feature>
<sequence length="724" mass="84306">MDFKSIEEKWQRYWAEQKVFEPEIDKNKQAFYIQAAYPYPSGAMHIGHARTYTVSDIIAKYNMLKGKNVLMPMGWHVSGTPVIAAVEALQRGDEKTVKMFTERFHIPKEDLKYLTASPESFVEYMINKAKYGYKAGFKKLGLGIDWRRELKTIDEQYQRFIEWQYKKLYARGYIRKGHYPVRYCPNCRNPVGDHDLSEGEGLGIQEFTLLKFRLPDGKYLIAATLRPETVFGQTNIWIRPDLEYVIIKVGKEEWIASKEFFEKFQHQKPGIEKIGTVKGSELIGKEVLAPGIEKKIPVLPASFCDPKTGTGIVTSVPSDAPIDYIALRDLQNDEELMKKYHLDVEKVKAIEPIPIIKTPELGELAAIKVCKELKIKNQREEEKLEEAKKLVYKLGFHKGIMNENCGKYANMPVNKAKELVKKELIEKRKATKFYELEGRVVCRCGASVVVRVLEDQWFVAYSDPKWKEEAKKTLAKMRIVPELFRTQYENVFEWLEDKPCTRSKGLGTRFPWQKELVLEPLADSTIYMAYFTIAHLIKNVPAEKLEEEVFDYIFLNKGNVSELAKKYGIDEKLLREMRESFDYWYPLAYNISAIELIPNHMSFSIFQHTAIFPPEKRQLGTLNLGMVVLEGRKMSSSKGNVVLINDLCELLGSDFVRFFLMNFVEPWEEMNWQQREVEKGISRLKRFIEEIFSIAKNVSSEKLKLEKMDCIEKWFWSRINSKIK</sequence>
<dbReference type="Pfam" id="PF00133">
    <property type="entry name" value="tRNA-synt_1"/>
    <property type="match status" value="1"/>
</dbReference>
<dbReference type="InterPro" id="IPR015413">
    <property type="entry name" value="Methionyl/Leucyl_tRNA_Synth"/>
</dbReference>
<dbReference type="Gene3D" id="3.90.740.10">
    <property type="entry name" value="Valyl/Leucyl/Isoleucyl-tRNA synthetase, editing domain"/>
    <property type="match status" value="1"/>
</dbReference>
<feature type="non-terminal residue" evidence="13">
    <location>
        <position position="724"/>
    </location>
</feature>
<evidence type="ECO:0000259" key="12">
    <source>
        <dbReference type="Pfam" id="PF09334"/>
    </source>
</evidence>
<evidence type="ECO:0000256" key="9">
    <source>
        <dbReference type="NCBIfam" id="TIGR00395"/>
    </source>
</evidence>
<dbReference type="Gene3D" id="3.40.50.620">
    <property type="entry name" value="HUPs"/>
    <property type="match status" value="1"/>
</dbReference>
<dbReference type="GO" id="GO:0005524">
    <property type="term" value="F:ATP binding"/>
    <property type="evidence" value="ECO:0007669"/>
    <property type="project" value="UniProtKB-KW"/>
</dbReference>
<evidence type="ECO:0000256" key="5">
    <source>
        <dbReference type="ARBA" id="ARBA00022840"/>
    </source>
</evidence>
<evidence type="ECO:0000313" key="14">
    <source>
        <dbReference type="Proteomes" id="UP000277633"/>
    </source>
</evidence>
<dbReference type="InterPro" id="IPR014729">
    <property type="entry name" value="Rossmann-like_a/b/a_fold"/>
</dbReference>
<dbReference type="InterPro" id="IPR004493">
    <property type="entry name" value="Leu-tRNA-synth_Ia_arc/euk"/>
</dbReference>
<dbReference type="GO" id="GO:0006429">
    <property type="term" value="P:leucyl-tRNA aminoacylation"/>
    <property type="evidence" value="ECO:0007669"/>
    <property type="project" value="UniProtKB-UniRule"/>
</dbReference>
<evidence type="ECO:0000313" key="13">
    <source>
        <dbReference type="EMBL" id="RLG68807.1"/>
    </source>
</evidence>
<evidence type="ECO:0000256" key="2">
    <source>
        <dbReference type="ARBA" id="ARBA00013164"/>
    </source>
</evidence>
<comment type="caution">
    <text evidence="13">The sequence shown here is derived from an EMBL/GenBank/DDBJ whole genome shotgun (WGS) entry which is preliminary data.</text>
</comment>
<evidence type="ECO:0000256" key="4">
    <source>
        <dbReference type="ARBA" id="ARBA00022741"/>
    </source>
</evidence>
<proteinExistence type="inferred from homology"/>
<dbReference type="AlphaFoldDB" id="A0A497JF02"/>
<evidence type="ECO:0000256" key="3">
    <source>
        <dbReference type="ARBA" id="ARBA00022598"/>
    </source>
</evidence>
<dbReference type="Proteomes" id="UP000277633">
    <property type="component" value="Unassembled WGS sequence"/>
</dbReference>
<name>A0A497JF02_9ARCH</name>
<keyword evidence="7 10" id="KW-0030">Aminoacyl-tRNA synthetase</keyword>
<dbReference type="SUPFAM" id="SSF50677">
    <property type="entry name" value="ValRS/IleRS/LeuRS editing domain"/>
    <property type="match status" value="1"/>
</dbReference>
<dbReference type="GO" id="GO:0004823">
    <property type="term" value="F:leucine-tRNA ligase activity"/>
    <property type="evidence" value="ECO:0007669"/>
    <property type="project" value="UniProtKB-UniRule"/>
</dbReference>
<protein>
    <recommendedName>
        <fullName evidence="2 9">Leucine--tRNA ligase</fullName>
        <ecNumber evidence="2 9">6.1.1.4</ecNumber>
    </recommendedName>
</protein>
<dbReference type="NCBIfam" id="NF008957">
    <property type="entry name" value="PRK12300.1"/>
    <property type="match status" value="1"/>
</dbReference>
<gene>
    <name evidence="13" type="primary">leuS</name>
    <name evidence="13" type="ORF">DRO07_03050</name>
</gene>
<dbReference type="PANTHER" id="PTHR45794:SF1">
    <property type="entry name" value="LEUCINE--TRNA LIGASE, CYTOPLASMIC"/>
    <property type="match status" value="1"/>
</dbReference>
<evidence type="ECO:0000256" key="10">
    <source>
        <dbReference type="RuleBase" id="RU363035"/>
    </source>
</evidence>
<dbReference type="PROSITE" id="PS00178">
    <property type="entry name" value="AA_TRNA_LIGASE_I"/>
    <property type="match status" value="1"/>
</dbReference>
<keyword evidence="4 10" id="KW-0547">Nucleotide-binding</keyword>
<dbReference type="PANTHER" id="PTHR45794">
    <property type="entry name" value="LEUCYL-TRNA SYNTHETASE"/>
    <property type="match status" value="1"/>
</dbReference>
<reference evidence="13 14" key="1">
    <citation type="submission" date="2018-06" db="EMBL/GenBank/DDBJ databases">
        <title>Extensive metabolic versatility and redundancy in microbially diverse, dynamic hydrothermal sediments.</title>
        <authorList>
            <person name="Dombrowski N."/>
            <person name="Teske A."/>
            <person name="Baker B.J."/>
        </authorList>
    </citation>
    <scope>NUCLEOTIDE SEQUENCE [LARGE SCALE GENOMIC DNA]</scope>
    <source>
        <strain evidence="13">B9_G13</strain>
    </source>
</reference>
<dbReference type="InterPro" id="IPR001412">
    <property type="entry name" value="aa-tRNA-synth_I_CS"/>
</dbReference>
<evidence type="ECO:0000256" key="8">
    <source>
        <dbReference type="ARBA" id="ARBA00047469"/>
    </source>
</evidence>
<comment type="similarity">
    <text evidence="1 10">Belongs to the class-I aminoacyl-tRNA synthetase family.</text>
</comment>
<feature type="domain" description="Aminoacyl-tRNA synthetase class Ia" evidence="11">
    <location>
        <begin position="10"/>
        <end position="585"/>
    </location>
</feature>
<dbReference type="NCBIfam" id="TIGR00395">
    <property type="entry name" value="leuS_arch"/>
    <property type="match status" value="1"/>
</dbReference>
<dbReference type="EMBL" id="QMWO01000119">
    <property type="protein sequence ID" value="RLG68807.1"/>
    <property type="molecule type" value="Genomic_DNA"/>
</dbReference>
<dbReference type="InterPro" id="IPR002300">
    <property type="entry name" value="aa-tRNA-synth_Ia"/>
</dbReference>
<keyword evidence="5 10" id="KW-0067">ATP-binding</keyword>
<evidence type="ECO:0000256" key="7">
    <source>
        <dbReference type="ARBA" id="ARBA00023146"/>
    </source>
</evidence>
<organism evidence="13 14">
    <name type="scientific">Candidatus Iainarchaeum sp</name>
    <dbReference type="NCBI Taxonomy" id="3101447"/>
    <lineage>
        <taxon>Archaea</taxon>
        <taxon>Candidatus Iainarchaeota</taxon>
        <taxon>Candidatus Iainarchaeia</taxon>
        <taxon>Candidatus Iainarchaeales</taxon>
        <taxon>Candidatus Iainarchaeaceae</taxon>
        <taxon>Candidatus Iainarchaeum</taxon>
    </lineage>
</organism>
<dbReference type="Pfam" id="PF09334">
    <property type="entry name" value="tRNA-synt_1g"/>
    <property type="match status" value="1"/>
</dbReference>
<accession>A0A497JF02</accession>
<keyword evidence="3 10" id="KW-0436">Ligase</keyword>
<dbReference type="EC" id="6.1.1.4" evidence="2 9"/>